<dbReference type="InterPro" id="IPR036388">
    <property type="entry name" value="WH-like_DNA-bd_sf"/>
</dbReference>
<dbReference type="InterPro" id="IPR000524">
    <property type="entry name" value="Tscrpt_reg_HTH_GntR"/>
</dbReference>
<sequence>MTAQAGSAAQGATAAPDGTAQAGPAATGRSQTDVVLHGIKKMITDGTLRAGSRLPVEKDLAAELGISRGSLREGVRALCIMGVLETRQGDGTYVTSLDSSLLLAPMSFMVDLQTPDGAEHLQSVRRVLESEAAARAALHAQPEALAEAETVLAGIEDMSLGDEPVDHRRVLDADLAFHSIIARASSNPALAALIEALSSRTIRGRMWRAISEQGAIRETHREHRAILAALVAGDPDRARLAMGSHLLAVEDFMHTHPAETSDAAADLPAQ</sequence>
<dbReference type="SMART" id="SM00345">
    <property type="entry name" value="HTH_GNTR"/>
    <property type="match status" value="1"/>
</dbReference>
<feature type="compositionally biased region" description="Low complexity" evidence="4">
    <location>
        <begin position="1"/>
        <end position="28"/>
    </location>
</feature>
<dbReference type="PROSITE" id="PS50949">
    <property type="entry name" value="HTH_GNTR"/>
    <property type="match status" value="1"/>
</dbReference>
<keyword evidence="7" id="KW-1185">Reference proteome</keyword>
<evidence type="ECO:0000259" key="5">
    <source>
        <dbReference type="PROSITE" id="PS50949"/>
    </source>
</evidence>
<proteinExistence type="predicted"/>
<organism evidence="6 7">
    <name type="scientific">Okibacterium fritillariae</name>
    <dbReference type="NCBI Taxonomy" id="123320"/>
    <lineage>
        <taxon>Bacteria</taxon>
        <taxon>Bacillati</taxon>
        <taxon>Actinomycetota</taxon>
        <taxon>Actinomycetes</taxon>
        <taxon>Micrococcales</taxon>
        <taxon>Microbacteriaceae</taxon>
        <taxon>Okibacterium</taxon>
    </lineage>
</organism>
<gene>
    <name evidence="6" type="ORF">SAMN06309945_2811</name>
</gene>
<protein>
    <submittedName>
        <fullName evidence="6">Transcriptional regulator, GntR family</fullName>
    </submittedName>
</protein>
<dbReference type="InterPro" id="IPR011711">
    <property type="entry name" value="GntR_C"/>
</dbReference>
<dbReference type="Pfam" id="PF00392">
    <property type="entry name" value="GntR"/>
    <property type="match status" value="1"/>
</dbReference>
<dbReference type="GO" id="GO:0003700">
    <property type="term" value="F:DNA-binding transcription factor activity"/>
    <property type="evidence" value="ECO:0007669"/>
    <property type="project" value="InterPro"/>
</dbReference>
<dbReference type="PANTHER" id="PTHR43537:SF5">
    <property type="entry name" value="UXU OPERON TRANSCRIPTIONAL REGULATOR"/>
    <property type="match status" value="1"/>
</dbReference>
<dbReference type="CDD" id="cd07377">
    <property type="entry name" value="WHTH_GntR"/>
    <property type="match status" value="1"/>
</dbReference>
<reference evidence="6 7" key="1">
    <citation type="submission" date="2017-02" db="EMBL/GenBank/DDBJ databases">
        <authorList>
            <person name="Peterson S.W."/>
        </authorList>
    </citation>
    <scope>NUCLEOTIDE SEQUENCE [LARGE SCALE GENOMIC DNA]</scope>
    <source>
        <strain evidence="6 7">VKM Ac-2059</strain>
    </source>
</reference>
<dbReference type="PANTHER" id="PTHR43537">
    <property type="entry name" value="TRANSCRIPTIONAL REGULATOR, GNTR FAMILY"/>
    <property type="match status" value="1"/>
</dbReference>
<evidence type="ECO:0000256" key="4">
    <source>
        <dbReference type="SAM" id="MobiDB-lite"/>
    </source>
</evidence>
<dbReference type="Pfam" id="PF07729">
    <property type="entry name" value="FCD"/>
    <property type="match status" value="1"/>
</dbReference>
<accession>A0A1T5L240</accession>
<feature type="region of interest" description="Disordered" evidence="4">
    <location>
        <begin position="1"/>
        <end position="31"/>
    </location>
</feature>
<dbReference type="SMART" id="SM00895">
    <property type="entry name" value="FCD"/>
    <property type="match status" value="1"/>
</dbReference>
<dbReference type="InterPro" id="IPR008920">
    <property type="entry name" value="TF_FadR/GntR_C"/>
</dbReference>
<dbReference type="Gene3D" id="1.20.120.530">
    <property type="entry name" value="GntR ligand-binding domain-like"/>
    <property type="match status" value="1"/>
</dbReference>
<dbReference type="STRING" id="123320.SAMN06309945_2811"/>
<dbReference type="PRINTS" id="PR00035">
    <property type="entry name" value="HTHGNTR"/>
</dbReference>
<evidence type="ECO:0000256" key="2">
    <source>
        <dbReference type="ARBA" id="ARBA00023125"/>
    </source>
</evidence>
<dbReference type="EMBL" id="FUZP01000003">
    <property type="protein sequence ID" value="SKC69478.1"/>
    <property type="molecule type" value="Genomic_DNA"/>
</dbReference>
<keyword evidence="3" id="KW-0804">Transcription</keyword>
<keyword evidence="2" id="KW-0238">DNA-binding</keyword>
<dbReference type="GO" id="GO:0003677">
    <property type="term" value="F:DNA binding"/>
    <property type="evidence" value="ECO:0007669"/>
    <property type="project" value="UniProtKB-KW"/>
</dbReference>
<dbReference type="SUPFAM" id="SSF46785">
    <property type="entry name" value="Winged helix' DNA-binding domain"/>
    <property type="match status" value="1"/>
</dbReference>
<dbReference type="RefSeq" id="WP_079728810.1">
    <property type="nucleotide sequence ID" value="NZ_FUZP01000003.1"/>
</dbReference>
<evidence type="ECO:0000313" key="6">
    <source>
        <dbReference type="EMBL" id="SKC69478.1"/>
    </source>
</evidence>
<evidence type="ECO:0000256" key="1">
    <source>
        <dbReference type="ARBA" id="ARBA00023015"/>
    </source>
</evidence>
<evidence type="ECO:0000313" key="7">
    <source>
        <dbReference type="Proteomes" id="UP000190857"/>
    </source>
</evidence>
<dbReference type="InterPro" id="IPR036390">
    <property type="entry name" value="WH_DNA-bd_sf"/>
</dbReference>
<dbReference type="Proteomes" id="UP000190857">
    <property type="component" value="Unassembled WGS sequence"/>
</dbReference>
<keyword evidence="1" id="KW-0805">Transcription regulation</keyword>
<evidence type="ECO:0000256" key="3">
    <source>
        <dbReference type="ARBA" id="ARBA00023163"/>
    </source>
</evidence>
<dbReference type="Gene3D" id="1.10.10.10">
    <property type="entry name" value="Winged helix-like DNA-binding domain superfamily/Winged helix DNA-binding domain"/>
    <property type="match status" value="1"/>
</dbReference>
<dbReference type="SUPFAM" id="SSF48008">
    <property type="entry name" value="GntR ligand-binding domain-like"/>
    <property type="match status" value="1"/>
</dbReference>
<feature type="domain" description="HTH gntR-type" evidence="5">
    <location>
        <begin position="29"/>
        <end position="97"/>
    </location>
</feature>
<name>A0A1T5L240_9MICO</name>
<dbReference type="OrthoDB" id="7989071at2"/>
<dbReference type="AlphaFoldDB" id="A0A1T5L240"/>